<keyword evidence="2" id="KW-1185">Reference proteome</keyword>
<name>A0A1T4JJH2_9LACT</name>
<accession>A0A1T4JJH2</accession>
<evidence type="ECO:0000313" key="1">
    <source>
        <dbReference type="EMBL" id="SJZ30324.1"/>
    </source>
</evidence>
<reference evidence="2" key="1">
    <citation type="submission" date="2017-02" db="EMBL/GenBank/DDBJ databases">
        <authorList>
            <person name="Varghese N."/>
            <person name="Submissions S."/>
        </authorList>
    </citation>
    <scope>NUCLEOTIDE SEQUENCE [LARGE SCALE GENOMIC DNA]</scope>
    <source>
        <strain evidence="2">DSM 15739</strain>
    </source>
</reference>
<dbReference type="SUPFAM" id="SSF52833">
    <property type="entry name" value="Thioredoxin-like"/>
    <property type="match status" value="1"/>
</dbReference>
<dbReference type="AlphaFoldDB" id="A0A1T4JJH2"/>
<gene>
    <name evidence="1" type="ORF">SAMN02746011_00030</name>
</gene>
<proteinExistence type="predicted"/>
<dbReference type="STRING" id="1121925.SAMN02746011_00030"/>
<dbReference type="OrthoDB" id="5679012at2"/>
<sequence>MSVYKLYYDSKDAVSQKFIDELEAQGVEYEKIDVSESEANRQEFEAFKARRMEFEPFRQWGQSGLPAVLLPNNRIIFELIDLNGTSCSLTPRD</sequence>
<protein>
    <submittedName>
        <fullName evidence="1">Glutaredoxin-related protein</fullName>
    </submittedName>
</protein>
<dbReference type="EMBL" id="FUWO01000001">
    <property type="protein sequence ID" value="SJZ30324.1"/>
    <property type="molecule type" value="Genomic_DNA"/>
</dbReference>
<evidence type="ECO:0000313" key="2">
    <source>
        <dbReference type="Proteomes" id="UP000189941"/>
    </source>
</evidence>
<dbReference type="RefSeq" id="WP_078754921.1">
    <property type="nucleotide sequence ID" value="NZ_FUWO01000001.1"/>
</dbReference>
<dbReference type="InterPro" id="IPR036249">
    <property type="entry name" value="Thioredoxin-like_sf"/>
</dbReference>
<dbReference type="Proteomes" id="UP000189941">
    <property type="component" value="Unassembled WGS sequence"/>
</dbReference>
<organism evidence="1 2">
    <name type="scientific">Globicatella sulfidifaciens DSM 15739</name>
    <dbReference type="NCBI Taxonomy" id="1121925"/>
    <lineage>
        <taxon>Bacteria</taxon>
        <taxon>Bacillati</taxon>
        <taxon>Bacillota</taxon>
        <taxon>Bacilli</taxon>
        <taxon>Lactobacillales</taxon>
        <taxon>Aerococcaceae</taxon>
        <taxon>Globicatella</taxon>
    </lineage>
</organism>